<feature type="signal peptide" evidence="17">
    <location>
        <begin position="1"/>
        <end position="30"/>
    </location>
</feature>
<evidence type="ECO:0000313" key="21">
    <source>
        <dbReference type="Proteomes" id="UP000502041"/>
    </source>
</evidence>
<evidence type="ECO:0000256" key="6">
    <source>
        <dbReference type="ARBA" id="ARBA00022692"/>
    </source>
</evidence>
<dbReference type="InterPro" id="IPR012910">
    <property type="entry name" value="Plug_dom"/>
</dbReference>
<feature type="chain" id="PRO_5026009431" evidence="17">
    <location>
        <begin position="31"/>
        <end position="741"/>
    </location>
</feature>
<accession>A0A6H2HA82</accession>
<evidence type="ECO:0000256" key="14">
    <source>
        <dbReference type="PROSITE-ProRule" id="PRU01360"/>
    </source>
</evidence>
<proteinExistence type="inferred from homology"/>
<keyword evidence="5" id="KW-0410">Iron transport</keyword>
<protein>
    <submittedName>
        <fullName evidence="20">Putative TonB-dependent receptor BfrD</fullName>
    </submittedName>
</protein>
<evidence type="ECO:0000256" key="3">
    <source>
        <dbReference type="ARBA" id="ARBA00022448"/>
    </source>
</evidence>
<organism evidence="20 21">
    <name type="scientific">Polaromonas vacuolata</name>
    <dbReference type="NCBI Taxonomy" id="37448"/>
    <lineage>
        <taxon>Bacteria</taxon>
        <taxon>Pseudomonadati</taxon>
        <taxon>Pseudomonadota</taxon>
        <taxon>Betaproteobacteria</taxon>
        <taxon>Burkholderiales</taxon>
        <taxon>Comamonadaceae</taxon>
        <taxon>Polaromonas</taxon>
    </lineage>
</organism>
<evidence type="ECO:0000256" key="13">
    <source>
        <dbReference type="ARBA" id="ARBA00023237"/>
    </source>
</evidence>
<keyword evidence="21" id="KW-1185">Reference proteome</keyword>
<keyword evidence="8" id="KW-0408">Iron</keyword>
<evidence type="ECO:0000313" key="20">
    <source>
        <dbReference type="EMBL" id="QJC56792.1"/>
    </source>
</evidence>
<evidence type="ECO:0000256" key="2">
    <source>
        <dbReference type="ARBA" id="ARBA00009810"/>
    </source>
</evidence>
<keyword evidence="9" id="KW-0406">Ion transport</keyword>
<dbReference type="AlphaFoldDB" id="A0A6H2HA82"/>
<dbReference type="NCBIfam" id="TIGR01783">
    <property type="entry name" value="TonB-siderophor"/>
    <property type="match status" value="1"/>
</dbReference>
<dbReference type="GO" id="GO:0015891">
    <property type="term" value="P:siderophore transport"/>
    <property type="evidence" value="ECO:0007669"/>
    <property type="project" value="InterPro"/>
</dbReference>
<sequence length="741" mass="80592">MTKPKACFRLRSPQRLHLLHAIAIATSALAITESVTAQESTTARRAVAAPKLGEVNIIDFRGQQVDSLKYTRSLKDTPRIISVLPSDLLEEQNVTSLKDALRNIPGISLQAGEGNPPGGDQLKIRGFNARDDINVNGTRDLGNYFRDPFYIDQLEVVKGPNSAFSGRGSAGGTINFVTKKPSLEAFNRAEVSAGSDNYFRATADLNRPLSEDSAVRINLMTHSSDIPGRDVADESRYGLYAAYTWGFNGPTQITADFLHTQQNDIPDAGLPMDRGNVLGNGGVLPPGLNFNNFYGHTDDYKKVSVNNLGLTVQHSFNSGLVLRNQTRLSRVGNDSVTSSPRIVDATTARGDTKPRDQTDKGFNNQTDLLFSFATGSVQHDMVTGLELSQYSYSNQRRRDTKGPSTSLYNPAQRVIGAAAPVYDGSLYRFETKDVGVYVLDTLALSPKWELSLGGRWDRVDATAVRSGFTGANVASNTTHQRQDEVFSYSMGMVYKLNPATSLYAAYGSAFNVAGSFDRNQVQLAGGGATEAIVGAGFNTPPEKVNSIELGAKWDIGSNLDLNVAVFRTETSEGRFPAAVAGDVTIPNVGYHINGFEVLAAGNVTKRWKLYSGYTFLQSRVTSSPANSFAVGQELGGTPKHSFNIFSTYDVNQRWTLGGGLQYVDEQTSGVQPGPTGRLKVNIPSYTVADLYATYKFSPRTQLRLNLYNAFDKRYIQQLAEGGAQGIPGKGRQLIATLRYDF</sequence>
<evidence type="ECO:0000256" key="8">
    <source>
        <dbReference type="ARBA" id="ARBA00023004"/>
    </source>
</evidence>
<evidence type="ECO:0000259" key="19">
    <source>
        <dbReference type="Pfam" id="PF07715"/>
    </source>
</evidence>
<reference evidence="20 21" key="1">
    <citation type="submission" date="2020-04" db="EMBL/GenBank/DDBJ databases">
        <title>Complete genome of a Psychrophilic, Marine, Gas Vacuolate Bacterium Polaromonas vacuolata KCTC 22033T.</title>
        <authorList>
            <person name="Hwang K."/>
            <person name="Kim K.M."/>
        </authorList>
    </citation>
    <scope>NUCLEOTIDE SEQUENCE [LARGE SCALE GENOMIC DNA]</scope>
    <source>
        <strain evidence="20 21">KCTC 22033</strain>
    </source>
</reference>
<keyword evidence="12 20" id="KW-0675">Receptor</keyword>
<evidence type="ECO:0000256" key="1">
    <source>
        <dbReference type="ARBA" id="ARBA00004571"/>
    </source>
</evidence>
<evidence type="ECO:0000256" key="5">
    <source>
        <dbReference type="ARBA" id="ARBA00022496"/>
    </source>
</evidence>
<evidence type="ECO:0000256" key="16">
    <source>
        <dbReference type="RuleBase" id="RU003357"/>
    </source>
</evidence>
<evidence type="ECO:0000259" key="18">
    <source>
        <dbReference type="Pfam" id="PF00593"/>
    </source>
</evidence>
<evidence type="ECO:0000256" key="12">
    <source>
        <dbReference type="ARBA" id="ARBA00023170"/>
    </source>
</evidence>
<dbReference type="Gene3D" id="2.40.170.20">
    <property type="entry name" value="TonB-dependent receptor, beta-barrel domain"/>
    <property type="match status" value="1"/>
</dbReference>
<keyword evidence="3 14" id="KW-0813">Transport</keyword>
<dbReference type="InterPro" id="IPR000531">
    <property type="entry name" value="Beta-barrel_TonB"/>
</dbReference>
<dbReference type="SUPFAM" id="SSF56935">
    <property type="entry name" value="Porins"/>
    <property type="match status" value="1"/>
</dbReference>
<dbReference type="PROSITE" id="PS01156">
    <property type="entry name" value="TONB_DEPENDENT_REC_2"/>
    <property type="match status" value="1"/>
</dbReference>
<evidence type="ECO:0000256" key="10">
    <source>
        <dbReference type="ARBA" id="ARBA00023077"/>
    </source>
</evidence>
<dbReference type="EMBL" id="CP051461">
    <property type="protein sequence ID" value="QJC56792.1"/>
    <property type="molecule type" value="Genomic_DNA"/>
</dbReference>
<dbReference type="GO" id="GO:0038023">
    <property type="term" value="F:signaling receptor activity"/>
    <property type="evidence" value="ECO:0007669"/>
    <property type="project" value="InterPro"/>
</dbReference>
<dbReference type="InterPro" id="IPR010105">
    <property type="entry name" value="TonB_sidphr_rcpt"/>
</dbReference>
<keyword evidence="13 14" id="KW-0998">Cell outer membrane</keyword>
<keyword evidence="11 14" id="KW-0472">Membrane</keyword>
<evidence type="ECO:0000256" key="9">
    <source>
        <dbReference type="ARBA" id="ARBA00023065"/>
    </source>
</evidence>
<evidence type="ECO:0000256" key="15">
    <source>
        <dbReference type="PROSITE-ProRule" id="PRU10144"/>
    </source>
</evidence>
<comment type="subcellular location">
    <subcellularLocation>
        <location evidence="1 14">Cell outer membrane</location>
        <topology evidence="1 14">Multi-pass membrane protein</topology>
    </subcellularLocation>
</comment>
<evidence type="ECO:0000256" key="7">
    <source>
        <dbReference type="ARBA" id="ARBA00022729"/>
    </source>
</evidence>
<dbReference type="CDD" id="cd01347">
    <property type="entry name" value="ligand_gated_channel"/>
    <property type="match status" value="1"/>
</dbReference>
<keyword evidence="10 16" id="KW-0798">TonB box</keyword>
<dbReference type="Gene3D" id="2.170.130.10">
    <property type="entry name" value="TonB-dependent receptor, plug domain"/>
    <property type="match status" value="1"/>
</dbReference>
<dbReference type="Proteomes" id="UP000502041">
    <property type="component" value="Chromosome"/>
</dbReference>
<gene>
    <name evidence="20" type="primary">bfrD_2</name>
    <name evidence="20" type="ORF">HC248_02103</name>
</gene>
<evidence type="ECO:0000256" key="11">
    <source>
        <dbReference type="ARBA" id="ARBA00023136"/>
    </source>
</evidence>
<feature type="short sequence motif" description="TonB C-terminal box" evidence="15">
    <location>
        <begin position="724"/>
        <end position="741"/>
    </location>
</feature>
<evidence type="ECO:0000256" key="17">
    <source>
        <dbReference type="SAM" id="SignalP"/>
    </source>
</evidence>
<dbReference type="GO" id="GO:0009279">
    <property type="term" value="C:cell outer membrane"/>
    <property type="evidence" value="ECO:0007669"/>
    <property type="project" value="UniProtKB-SubCell"/>
</dbReference>
<dbReference type="PROSITE" id="PS52016">
    <property type="entry name" value="TONB_DEPENDENT_REC_3"/>
    <property type="match status" value="1"/>
</dbReference>
<dbReference type="InterPro" id="IPR039426">
    <property type="entry name" value="TonB-dep_rcpt-like"/>
</dbReference>
<feature type="domain" description="TonB-dependent receptor plug" evidence="19">
    <location>
        <begin position="74"/>
        <end position="173"/>
    </location>
</feature>
<comment type="similarity">
    <text evidence="2 14 16">Belongs to the TonB-dependent receptor family.</text>
</comment>
<dbReference type="InterPro" id="IPR037066">
    <property type="entry name" value="Plug_dom_sf"/>
</dbReference>
<dbReference type="Pfam" id="PF07715">
    <property type="entry name" value="Plug"/>
    <property type="match status" value="1"/>
</dbReference>
<name>A0A6H2HA82_9BURK</name>
<keyword evidence="4 14" id="KW-1134">Transmembrane beta strand</keyword>
<dbReference type="GO" id="GO:0015344">
    <property type="term" value="F:siderophore uptake transmembrane transporter activity"/>
    <property type="evidence" value="ECO:0007669"/>
    <property type="project" value="TreeGrafter"/>
</dbReference>
<dbReference type="InterPro" id="IPR036942">
    <property type="entry name" value="Beta-barrel_TonB_sf"/>
</dbReference>
<dbReference type="KEGG" id="pvac:HC248_02103"/>
<dbReference type="Pfam" id="PF00593">
    <property type="entry name" value="TonB_dep_Rec_b-barrel"/>
    <property type="match status" value="1"/>
</dbReference>
<keyword evidence="7 17" id="KW-0732">Signal</keyword>
<keyword evidence="6 14" id="KW-0812">Transmembrane</keyword>
<dbReference type="InterPro" id="IPR010917">
    <property type="entry name" value="TonB_rcpt_CS"/>
</dbReference>
<dbReference type="PANTHER" id="PTHR32552">
    <property type="entry name" value="FERRICHROME IRON RECEPTOR-RELATED"/>
    <property type="match status" value="1"/>
</dbReference>
<evidence type="ECO:0000256" key="4">
    <source>
        <dbReference type="ARBA" id="ARBA00022452"/>
    </source>
</evidence>
<feature type="domain" description="TonB-dependent receptor-like beta-barrel" evidence="18">
    <location>
        <begin position="245"/>
        <end position="708"/>
    </location>
</feature>
<dbReference type="PANTHER" id="PTHR32552:SF83">
    <property type="entry name" value="BLR3904 PROTEIN"/>
    <property type="match status" value="1"/>
</dbReference>